<dbReference type="EMBL" id="LSRX01008778">
    <property type="protein sequence ID" value="OLP43057.1"/>
    <property type="molecule type" value="Genomic_DNA"/>
</dbReference>
<evidence type="ECO:0000313" key="1">
    <source>
        <dbReference type="EMBL" id="OLP43057.1"/>
    </source>
</evidence>
<dbReference type="Proteomes" id="UP000186817">
    <property type="component" value="Unassembled WGS sequence"/>
</dbReference>
<name>A0A1Q8ZMV8_SYMMI</name>
<reference evidence="1 2" key="1">
    <citation type="submission" date="2016-02" db="EMBL/GenBank/DDBJ databases">
        <title>Genome analysis of coral dinoflagellate symbionts highlights evolutionary adaptations to a symbiotic lifestyle.</title>
        <authorList>
            <person name="Aranda M."/>
            <person name="Li Y."/>
            <person name="Liew Y.J."/>
            <person name="Baumgarten S."/>
            <person name="Simakov O."/>
            <person name="Wilson M."/>
            <person name="Piel J."/>
            <person name="Ashoor H."/>
            <person name="Bougouffa S."/>
            <person name="Bajic V.B."/>
            <person name="Ryu T."/>
            <person name="Ravasi T."/>
            <person name="Bayer T."/>
            <person name="Micklem G."/>
            <person name="Kim H."/>
            <person name="Bhak J."/>
            <person name="Lajeunesse T.C."/>
            <person name="Voolstra C.R."/>
        </authorList>
    </citation>
    <scope>NUCLEOTIDE SEQUENCE [LARGE SCALE GENOMIC DNA]</scope>
    <source>
        <strain evidence="1 2">CCMP2467</strain>
    </source>
</reference>
<feature type="non-terminal residue" evidence="1">
    <location>
        <position position="1"/>
    </location>
</feature>
<evidence type="ECO:0000313" key="2">
    <source>
        <dbReference type="Proteomes" id="UP000186817"/>
    </source>
</evidence>
<feature type="non-terminal residue" evidence="1">
    <location>
        <position position="36"/>
    </location>
</feature>
<dbReference type="AlphaFoldDB" id="A0A1Q8ZMV8"/>
<gene>
    <name evidence="1" type="ORF">AK812_SmicGene48759</name>
</gene>
<comment type="caution">
    <text evidence="1">The sequence shown here is derived from an EMBL/GenBank/DDBJ whole genome shotgun (WGS) entry which is preliminary data.</text>
</comment>
<protein>
    <submittedName>
        <fullName evidence="1">Uncharacterized protein</fullName>
    </submittedName>
</protein>
<accession>A0A1Q8ZMV8</accession>
<organism evidence="1 2">
    <name type="scientific">Symbiodinium microadriaticum</name>
    <name type="common">Dinoflagellate</name>
    <name type="synonym">Zooxanthella microadriatica</name>
    <dbReference type="NCBI Taxonomy" id="2951"/>
    <lineage>
        <taxon>Eukaryota</taxon>
        <taxon>Sar</taxon>
        <taxon>Alveolata</taxon>
        <taxon>Dinophyceae</taxon>
        <taxon>Suessiales</taxon>
        <taxon>Symbiodiniaceae</taxon>
        <taxon>Symbiodinium</taxon>
    </lineage>
</organism>
<keyword evidence="2" id="KW-1185">Reference proteome</keyword>
<proteinExistence type="predicted"/>
<sequence length="36" mass="4055">LRDFLDHCRQLFGEHGFCSPTPPGVRLLHGPGPRKI</sequence>